<comment type="caution">
    <text evidence="2">The sequence shown here is derived from an EMBL/GenBank/DDBJ whole genome shotgun (WGS) entry which is preliminary data.</text>
</comment>
<proteinExistence type="predicted"/>
<accession>A0A917F6C7</accession>
<organism evidence="2 3">
    <name type="scientific">Azorhizobium oxalatiphilum</name>
    <dbReference type="NCBI Taxonomy" id="980631"/>
    <lineage>
        <taxon>Bacteria</taxon>
        <taxon>Pseudomonadati</taxon>
        <taxon>Pseudomonadota</taxon>
        <taxon>Alphaproteobacteria</taxon>
        <taxon>Hyphomicrobiales</taxon>
        <taxon>Xanthobacteraceae</taxon>
        <taxon>Azorhizobium</taxon>
    </lineage>
</organism>
<feature type="domain" description="DUF6968" evidence="1">
    <location>
        <begin position="5"/>
        <end position="96"/>
    </location>
</feature>
<reference evidence="2" key="1">
    <citation type="journal article" date="2014" name="Int. J. Syst. Evol. Microbiol.">
        <title>Complete genome sequence of Corynebacterium casei LMG S-19264T (=DSM 44701T), isolated from a smear-ripened cheese.</title>
        <authorList>
            <consortium name="US DOE Joint Genome Institute (JGI-PGF)"/>
            <person name="Walter F."/>
            <person name="Albersmeier A."/>
            <person name="Kalinowski J."/>
            <person name="Ruckert C."/>
        </authorList>
    </citation>
    <scope>NUCLEOTIDE SEQUENCE</scope>
    <source>
        <strain evidence="2">CCM 7897</strain>
    </source>
</reference>
<reference evidence="2" key="2">
    <citation type="submission" date="2020-09" db="EMBL/GenBank/DDBJ databases">
        <authorList>
            <person name="Sun Q."/>
            <person name="Sedlacek I."/>
        </authorList>
    </citation>
    <scope>NUCLEOTIDE SEQUENCE</scope>
    <source>
        <strain evidence="2">CCM 7897</strain>
    </source>
</reference>
<sequence length="112" mass="12768">MDVIARRTLQLWGDDDNITDVEIRIHAPKERAGAWLCRYEIDWPHGIKVMDAAGADSVQAIFIALGMIGAELYTSAYHEDGELQPWRDWIGYGFPVPRSIRDMLFGDDAKYL</sequence>
<evidence type="ECO:0000259" key="1">
    <source>
        <dbReference type="Pfam" id="PF22302"/>
    </source>
</evidence>
<dbReference type="Pfam" id="PF22302">
    <property type="entry name" value="DUF6968"/>
    <property type="match status" value="1"/>
</dbReference>
<dbReference type="InterPro" id="IPR054241">
    <property type="entry name" value="DUF6968"/>
</dbReference>
<gene>
    <name evidence="2" type="ORF">GCM10007301_07890</name>
</gene>
<dbReference type="EMBL" id="BMCT01000001">
    <property type="protein sequence ID" value="GGF50899.1"/>
    <property type="molecule type" value="Genomic_DNA"/>
</dbReference>
<dbReference type="RefSeq" id="WP_188575580.1">
    <property type="nucleotide sequence ID" value="NZ_BMCT01000001.1"/>
</dbReference>
<dbReference type="Proteomes" id="UP000606044">
    <property type="component" value="Unassembled WGS sequence"/>
</dbReference>
<evidence type="ECO:0000313" key="2">
    <source>
        <dbReference type="EMBL" id="GGF50899.1"/>
    </source>
</evidence>
<keyword evidence="3" id="KW-1185">Reference proteome</keyword>
<protein>
    <recommendedName>
        <fullName evidence="1">DUF6968 domain-containing protein</fullName>
    </recommendedName>
</protein>
<evidence type="ECO:0000313" key="3">
    <source>
        <dbReference type="Proteomes" id="UP000606044"/>
    </source>
</evidence>
<dbReference type="AlphaFoldDB" id="A0A917F6C7"/>
<name>A0A917F6C7_9HYPH</name>